<protein>
    <submittedName>
        <fullName evidence="2">Uncharacterized protein</fullName>
    </submittedName>
</protein>
<keyword evidence="1" id="KW-1133">Transmembrane helix</keyword>
<proteinExistence type="predicted"/>
<keyword evidence="1" id="KW-0812">Transmembrane</keyword>
<keyword evidence="3" id="KW-1185">Reference proteome</keyword>
<evidence type="ECO:0000313" key="3">
    <source>
        <dbReference type="Proteomes" id="UP000714275"/>
    </source>
</evidence>
<feature type="transmembrane region" description="Helical" evidence="1">
    <location>
        <begin position="217"/>
        <end position="240"/>
    </location>
</feature>
<dbReference type="Proteomes" id="UP000714275">
    <property type="component" value="Unassembled WGS sequence"/>
</dbReference>
<evidence type="ECO:0000256" key="1">
    <source>
        <dbReference type="SAM" id="Phobius"/>
    </source>
</evidence>
<gene>
    <name evidence="2" type="ORF">EV702DRAFT_1193733</name>
</gene>
<feature type="transmembrane region" description="Helical" evidence="1">
    <location>
        <begin position="252"/>
        <end position="275"/>
    </location>
</feature>
<dbReference type="EMBL" id="JABBWD010000007">
    <property type="protein sequence ID" value="KAG1780899.1"/>
    <property type="molecule type" value="Genomic_DNA"/>
</dbReference>
<dbReference type="AlphaFoldDB" id="A0A9P7D665"/>
<comment type="caution">
    <text evidence="2">The sequence shown here is derived from an EMBL/GenBank/DDBJ whole genome shotgun (WGS) entry which is preliminary data.</text>
</comment>
<feature type="transmembrane region" description="Helical" evidence="1">
    <location>
        <begin position="192"/>
        <end position="211"/>
    </location>
</feature>
<sequence>MPEHIFDDTRAKVANFLIQNSGNFQFSTSIESDALTFSFHSTPFSPLTSSDESPSLPSLSYSPVQWDELSDDPGGPFVVDANGLGPAFTPQFCAGSQDSVAGTIVNEALPRQLSLSGSHTDDVGGGSIGGEGEFFHDSNQVQQLTKTMPIPMTHHPPHGTKTPGNADENLPNVYLLPDGTHIPASHLTLCPLELLLIMSLLTTALVLPTSLNLTMSLLIMAFILPTSLHLIMSLFTMTLIVPTSLNLTMSLLTTALILPMSLHLIMSLLITAFILPMSFNLTMSLLTTALILPTSLILTMSLLSTALILTIHPLPLITMIHLISLLYSLPPMNLTLLPTLLLLLTQILTSTLKL</sequence>
<accession>A0A9P7D665</accession>
<evidence type="ECO:0000313" key="2">
    <source>
        <dbReference type="EMBL" id="KAG1780899.1"/>
    </source>
</evidence>
<organism evidence="2 3">
    <name type="scientific">Suillus placidus</name>
    <dbReference type="NCBI Taxonomy" id="48579"/>
    <lineage>
        <taxon>Eukaryota</taxon>
        <taxon>Fungi</taxon>
        <taxon>Dikarya</taxon>
        <taxon>Basidiomycota</taxon>
        <taxon>Agaricomycotina</taxon>
        <taxon>Agaricomycetes</taxon>
        <taxon>Agaricomycetidae</taxon>
        <taxon>Boletales</taxon>
        <taxon>Suillineae</taxon>
        <taxon>Suillaceae</taxon>
        <taxon>Suillus</taxon>
    </lineage>
</organism>
<reference evidence="2" key="1">
    <citation type="journal article" date="2020" name="New Phytol.">
        <title>Comparative genomics reveals dynamic genome evolution in host specialist ectomycorrhizal fungi.</title>
        <authorList>
            <person name="Lofgren L.A."/>
            <person name="Nguyen N.H."/>
            <person name="Vilgalys R."/>
            <person name="Ruytinx J."/>
            <person name="Liao H.L."/>
            <person name="Branco S."/>
            <person name="Kuo A."/>
            <person name="LaButti K."/>
            <person name="Lipzen A."/>
            <person name="Andreopoulos W."/>
            <person name="Pangilinan J."/>
            <person name="Riley R."/>
            <person name="Hundley H."/>
            <person name="Na H."/>
            <person name="Barry K."/>
            <person name="Grigoriev I.V."/>
            <person name="Stajich J.E."/>
            <person name="Kennedy P.G."/>
        </authorList>
    </citation>
    <scope>NUCLEOTIDE SEQUENCE</scope>
    <source>
        <strain evidence="2">DOB743</strain>
    </source>
</reference>
<keyword evidence="1" id="KW-0472">Membrane</keyword>
<name>A0A9P7D665_9AGAM</name>